<accession>A0A9N9KCV9</accession>
<dbReference type="Proteomes" id="UP000789759">
    <property type="component" value="Unassembled WGS sequence"/>
</dbReference>
<feature type="region of interest" description="Disordered" evidence="1">
    <location>
        <begin position="1"/>
        <end position="40"/>
    </location>
</feature>
<keyword evidence="3" id="KW-1185">Reference proteome</keyword>
<proteinExistence type="predicted"/>
<evidence type="ECO:0000313" key="3">
    <source>
        <dbReference type="Proteomes" id="UP000789759"/>
    </source>
</evidence>
<name>A0A9N9KCV9_9GLOM</name>
<dbReference type="AlphaFoldDB" id="A0A9N9KCV9"/>
<evidence type="ECO:0000256" key="1">
    <source>
        <dbReference type="SAM" id="MobiDB-lite"/>
    </source>
</evidence>
<feature type="compositionally biased region" description="Basic and acidic residues" evidence="1">
    <location>
        <begin position="1"/>
        <end position="38"/>
    </location>
</feature>
<reference evidence="2" key="1">
    <citation type="submission" date="2021-06" db="EMBL/GenBank/DDBJ databases">
        <authorList>
            <person name="Kallberg Y."/>
            <person name="Tangrot J."/>
            <person name="Rosling A."/>
        </authorList>
    </citation>
    <scope>NUCLEOTIDE SEQUENCE</scope>
    <source>
        <strain evidence="2">FL966</strain>
    </source>
</reference>
<dbReference type="OrthoDB" id="2440314at2759"/>
<evidence type="ECO:0000313" key="2">
    <source>
        <dbReference type="EMBL" id="CAG8822645.1"/>
    </source>
</evidence>
<dbReference type="EMBL" id="CAJVQA010051986">
    <property type="protein sequence ID" value="CAG8822645.1"/>
    <property type="molecule type" value="Genomic_DNA"/>
</dbReference>
<protein>
    <submittedName>
        <fullName evidence="2">16998_t:CDS:1</fullName>
    </submittedName>
</protein>
<gene>
    <name evidence="2" type="ORF">CPELLU_LOCUS19836</name>
</gene>
<organism evidence="2 3">
    <name type="scientific">Cetraspora pellucida</name>
    <dbReference type="NCBI Taxonomy" id="1433469"/>
    <lineage>
        <taxon>Eukaryota</taxon>
        <taxon>Fungi</taxon>
        <taxon>Fungi incertae sedis</taxon>
        <taxon>Mucoromycota</taxon>
        <taxon>Glomeromycotina</taxon>
        <taxon>Glomeromycetes</taxon>
        <taxon>Diversisporales</taxon>
        <taxon>Gigasporaceae</taxon>
        <taxon>Cetraspora</taxon>
    </lineage>
</organism>
<comment type="caution">
    <text evidence="2">The sequence shown here is derived from an EMBL/GenBank/DDBJ whole genome shotgun (WGS) entry which is preliminary data.</text>
</comment>
<sequence>MKIESMREELDQKKEKIREETEKETEKETKEKTEKEADNSINRPNITKIINLVKNTLYDALCNYFDSLPNSVLLANEELLNNSYKSNNKNRYHLKGCKVKTNNNFKLHLFEEEEKIINKDEIDFYLDRF</sequence>